<dbReference type="STRING" id="536979.SAMN04488055_5728"/>
<evidence type="ECO:0000313" key="5">
    <source>
        <dbReference type="Proteomes" id="UP000185003"/>
    </source>
</evidence>
<dbReference type="RefSeq" id="WP_159442363.1">
    <property type="nucleotide sequence ID" value="NZ_FSRA01000002.1"/>
</dbReference>
<dbReference type="Gene3D" id="2.40.50.140">
    <property type="entry name" value="Nucleic acid-binding proteins"/>
    <property type="match status" value="1"/>
</dbReference>
<proteinExistence type="predicted"/>
<feature type="region of interest" description="Disordered" evidence="3">
    <location>
        <begin position="102"/>
        <end position="126"/>
    </location>
</feature>
<dbReference type="GO" id="GO:0003697">
    <property type="term" value="F:single-stranded DNA binding"/>
    <property type="evidence" value="ECO:0007669"/>
    <property type="project" value="InterPro"/>
</dbReference>
<keyword evidence="1 2" id="KW-0238">DNA-binding</keyword>
<dbReference type="OrthoDB" id="957856at2"/>
<keyword evidence="5" id="KW-1185">Reference proteome</keyword>
<dbReference type="PROSITE" id="PS50935">
    <property type="entry name" value="SSB"/>
    <property type="match status" value="1"/>
</dbReference>
<dbReference type="InterPro" id="IPR000424">
    <property type="entry name" value="Primosome_PriB/ssb"/>
</dbReference>
<dbReference type="GO" id="GO:0006260">
    <property type="term" value="P:DNA replication"/>
    <property type="evidence" value="ECO:0007669"/>
    <property type="project" value="InterPro"/>
</dbReference>
<protein>
    <recommendedName>
        <fullName evidence="2">Single-stranded DNA-binding protein</fullName>
    </recommendedName>
</protein>
<dbReference type="PIRSF" id="PIRSF002070">
    <property type="entry name" value="SSB"/>
    <property type="match status" value="1"/>
</dbReference>
<sequence length="126" mass="13858">MIKLQIIGHLGKNAVQNTVNGKQVLNFNVAHNERYRNAQGVQTDRTVWVDCAMWYPNAVGPYMLQGTYVFVEGVPVVDTYNNNAGGVTAVLKLRVTDLKLLPGGSRTNGSRTVEPEVENPADDLPF</sequence>
<evidence type="ECO:0000313" key="4">
    <source>
        <dbReference type="EMBL" id="SIO55141.1"/>
    </source>
</evidence>
<gene>
    <name evidence="4" type="ORF">SAMN04488055_5728</name>
</gene>
<organism evidence="4 5">
    <name type="scientific">Chitinophaga niabensis</name>
    <dbReference type="NCBI Taxonomy" id="536979"/>
    <lineage>
        <taxon>Bacteria</taxon>
        <taxon>Pseudomonadati</taxon>
        <taxon>Bacteroidota</taxon>
        <taxon>Chitinophagia</taxon>
        <taxon>Chitinophagales</taxon>
        <taxon>Chitinophagaceae</taxon>
        <taxon>Chitinophaga</taxon>
    </lineage>
</organism>
<feature type="compositionally biased region" description="Acidic residues" evidence="3">
    <location>
        <begin position="115"/>
        <end position="126"/>
    </location>
</feature>
<accession>A0A1N6KF08</accession>
<dbReference type="Proteomes" id="UP000185003">
    <property type="component" value="Unassembled WGS sequence"/>
</dbReference>
<dbReference type="InterPro" id="IPR012340">
    <property type="entry name" value="NA-bd_OB-fold"/>
</dbReference>
<dbReference type="AlphaFoldDB" id="A0A1N6KF08"/>
<evidence type="ECO:0000256" key="3">
    <source>
        <dbReference type="SAM" id="MobiDB-lite"/>
    </source>
</evidence>
<dbReference type="InterPro" id="IPR011344">
    <property type="entry name" value="ssDNA-bd"/>
</dbReference>
<name>A0A1N6KF08_9BACT</name>
<reference evidence="4 5" key="1">
    <citation type="submission" date="2016-11" db="EMBL/GenBank/DDBJ databases">
        <authorList>
            <person name="Jaros S."/>
            <person name="Januszkiewicz K."/>
            <person name="Wedrychowicz H."/>
        </authorList>
    </citation>
    <scope>NUCLEOTIDE SEQUENCE [LARGE SCALE GENOMIC DNA]</scope>
    <source>
        <strain evidence="4 5">DSM 24787</strain>
    </source>
</reference>
<evidence type="ECO:0000256" key="2">
    <source>
        <dbReference type="PIRNR" id="PIRNR002070"/>
    </source>
</evidence>
<dbReference type="SUPFAM" id="SSF50249">
    <property type="entry name" value="Nucleic acid-binding proteins"/>
    <property type="match status" value="1"/>
</dbReference>
<evidence type="ECO:0000256" key="1">
    <source>
        <dbReference type="ARBA" id="ARBA00023125"/>
    </source>
</evidence>
<dbReference type="Pfam" id="PF00436">
    <property type="entry name" value="SSB"/>
    <property type="match status" value="1"/>
</dbReference>
<dbReference type="EMBL" id="FSRA01000002">
    <property type="protein sequence ID" value="SIO55141.1"/>
    <property type="molecule type" value="Genomic_DNA"/>
</dbReference>